<dbReference type="STRING" id="681398.PJIAN_1462"/>
<protein>
    <submittedName>
        <fullName evidence="2">Lactoylglutathione lyase</fullName>
    </submittedName>
</protein>
<dbReference type="EMBL" id="BDCR01000001">
    <property type="protein sequence ID" value="GAT61875.1"/>
    <property type="molecule type" value="Genomic_DNA"/>
</dbReference>
<feature type="domain" description="VOC" evidence="1">
    <location>
        <begin position="4"/>
        <end position="131"/>
    </location>
</feature>
<gene>
    <name evidence="2" type="ORF">PJIAN_1462</name>
</gene>
<organism evidence="2 3">
    <name type="scientific">Paludibacter jiangxiensis</name>
    <dbReference type="NCBI Taxonomy" id="681398"/>
    <lineage>
        <taxon>Bacteria</taxon>
        <taxon>Pseudomonadati</taxon>
        <taxon>Bacteroidota</taxon>
        <taxon>Bacteroidia</taxon>
        <taxon>Bacteroidales</taxon>
        <taxon>Paludibacteraceae</taxon>
        <taxon>Paludibacter</taxon>
    </lineage>
</organism>
<dbReference type="InterPro" id="IPR004360">
    <property type="entry name" value="Glyas_Fos-R_dOase_dom"/>
</dbReference>
<dbReference type="SUPFAM" id="SSF54593">
    <property type="entry name" value="Glyoxalase/Bleomycin resistance protein/Dihydroxybiphenyl dioxygenase"/>
    <property type="match status" value="1"/>
</dbReference>
<reference evidence="3" key="2">
    <citation type="journal article" date="2017" name="Genome Announc.">
        <title>Draft genome sequence of Paludibacter jiangxiensis NM7(T), a propionate-producing fermentative bacterium.</title>
        <authorList>
            <person name="Qiu Y.-L."/>
            <person name="Tourlousse D.M."/>
            <person name="Matsuura N."/>
            <person name="Ohashi A."/>
            <person name="Sekiguchi Y."/>
        </authorList>
    </citation>
    <scope>NUCLEOTIDE SEQUENCE [LARGE SCALE GENOMIC DNA]</scope>
    <source>
        <strain evidence="3">NM7</strain>
    </source>
</reference>
<dbReference type="InterPro" id="IPR029068">
    <property type="entry name" value="Glyas_Bleomycin-R_OHBP_Dase"/>
</dbReference>
<name>A0A161LCZ3_9BACT</name>
<keyword evidence="2" id="KW-0456">Lyase</keyword>
<dbReference type="PROSITE" id="PS51819">
    <property type="entry name" value="VOC"/>
    <property type="match status" value="1"/>
</dbReference>
<dbReference type="Proteomes" id="UP000076586">
    <property type="component" value="Unassembled WGS sequence"/>
</dbReference>
<proteinExistence type="predicted"/>
<dbReference type="CDD" id="cd06587">
    <property type="entry name" value="VOC"/>
    <property type="match status" value="1"/>
</dbReference>
<evidence type="ECO:0000313" key="2">
    <source>
        <dbReference type="EMBL" id="GAT61875.1"/>
    </source>
</evidence>
<sequence>MIRQLAHTCFFTDNVKGMRYFYEEILGLKVKFTLKNQAGIDFGYYFECGNGTFIEIFDKVMAIAEWGGNDTVLKHGSYFRHFCLEVVGLESFKKQIEAKKWEISAISVGKDNSKQAWISDADGNLIELMEYTNISFQLQK</sequence>
<reference evidence="3" key="1">
    <citation type="submission" date="2016-04" db="EMBL/GenBank/DDBJ databases">
        <title>Draft genome sequence of Paludibacter jiangxiensis strain NM7.</title>
        <authorList>
            <person name="Qiu Y."/>
            <person name="Matsuura N."/>
            <person name="Ohashi A."/>
            <person name="Tourlousse M.D."/>
            <person name="Sekiguchi Y."/>
        </authorList>
    </citation>
    <scope>NUCLEOTIDE SEQUENCE [LARGE SCALE GENOMIC DNA]</scope>
    <source>
        <strain evidence="3">NM7</strain>
    </source>
</reference>
<keyword evidence="3" id="KW-1185">Reference proteome</keyword>
<dbReference type="OrthoDB" id="9795618at2"/>
<dbReference type="AlphaFoldDB" id="A0A161LCZ3"/>
<evidence type="ECO:0000313" key="3">
    <source>
        <dbReference type="Proteomes" id="UP000076586"/>
    </source>
</evidence>
<dbReference type="GO" id="GO:0016829">
    <property type="term" value="F:lyase activity"/>
    <property type="evidence" value="ECO:0007669"/>
    <property type="project" value="UniProtKB-KW"/>
</dbReference>
<comment type="caution">
    <text evidence="2">The sequence shown here is derived from an EMBL/GenBank/DDBJ whole genome shotgun (WGS) entry which is preliminary data.</text>
</comment>
<evidence type="ECO:0000259" key="1">
    <source>
        <dbReference type="PROSITE" id="PS51819"/>
    </source>
</evidence>
<accession>A0A161LCZ3</accession>
<dbReference type="InterPro" id="IPR037523">
    <property type="entry name" value="VOC_core"/>
</dbReference>
<dbReference type="Pfam" id="PF00903">
    <property type="entry name" value="Glyoxalase"/>
    <property type="match status" value="1"/>
</dbReference>
<dbReference type="RefSeq" id="WP_068701612.1">
    <property type="nucleotide sequence ID" value="NZ_BDCR01000001.1"/>
</dbReference>
<dbReference type="Gene3D" id="3.10.180.10">
    <property type="entry name" value="2,3-Dihydroxybiphenyl 1,2-Dioxygenase, domain 1"/>
    <property type="match status" value="1"/>
</dbReference>